<evidence type="ECO:0000313" key="2">
    <source>
        <dbReference type="EMBL" id="QJH97850.1"/>
    </source>
</evidence>
<reference evidence="2" key="1">
    <citation type="submission" date="2020-03" db="EMBL/GenBank/DDBJ databases">
        <title>The deep terrestrial virosphere.</title>
        <authorList>
            <person name="Holmfeldt K."/>
            <person name="Nilsson E."/>
            <person name="Simone D."/>
            <person name="Lopez-Fernandez M."/>
            <person name="Wu X."/>
            <person name="de Brujin I."/>
            <person name="Lundin D."/>
            <person name="Andersson A."/>
            <person name="Bertilsson S."/>
            <person name="Dopson M."/>
        </authorList>
    </citation>
    <scope>NUCLEOTIDE SEQUENCE</scope>
    <source>
        <strain evidence="1">MM415A00505</strain>
        <strain evidence="2">TM448B01099</strain>
    </source>
</reference>
<protein>
    <submittedName>
        <fullName evidence="2">Uncharacterized protein</fullName>
    </submittedName>
</protein>
<gene>
    <name evidence="1" type="ORF">MM415A00505_0006</name>
    <name evidence="2" type="ORF">TM448B01099_0018</name>
</gene>
<proteinExistence type="predicted"/>
<accession>A0A6M3XIW5</accession>
<evidence type="ECO:0000313" key="1">
    <source>
        <dbReference type="EMBL" id="QJA81577.1"/>
    </source>
</evidence>
<name>A0A6M3XIW5_9ZZZZ</name>
<dbReference type="EMBL" id="MT144704">
    <property type="protein sequence ID" value="QJH97850.1"/>
    <property type="molecule type" value="Genomic_DNA"/>
</dbReference>
<dbReference type="AlphaFoldDB" id="A0A6M3XIW5"/>
<organism evidence="2">
    <name type="scientific">viral metagenome</name>
    <dbReference type="NCBI Taxonomy" id="1070528"/>
    <lineage>
        <taxon>unclassified sequences</taxon>
        <taxon>metagenomes</taxon>
        <taxon>organismal metagenomes</taxon>
    </lineage>
</organism>
<dbReference type="EMBL" id="MT142464">
    <property type="protein sequence ID" value="QJA81577.1"/>
    <property type="molecule type" value="Genomic_DNA"/>
</dbReference>
<sequence length="82" mass="9808">MNEWVRIYPGIPRECRNIHRTHNDLGSPIPELMTPKQRYKLQKSEQKWEESEDGQKAREILKSGIMNGEVGRFENFRFIFSE</sequence>